<gene>
    <name evidence="3" type="ORF">DXH78_17525</name>
</gene>
<dbReference type="Pfam" id="PF07578">
    <property type="entry name" value="LAB_N"/>
    <property type="match status" value="1"/>
</dbReference>
<dbReference type="InterPro" id="IPR011499">
    <property type="entry name" value="Lipid_A_biosynth_N"/>
</dbReference>
<keyword evidence="1" id="KW-1133">Transmembrane helix</keyword>
<evidence type="ECO:0000259" key="2">
    <source>
        <dbReference type="SMART" id="SM01259"/>
    </source>
</evidence>
<evidence type="ECO:0000256" key="1">
    <source>
        <dbReference type="SAM" id="Phobius"/>
    </source>
</evidence>
<keyword evidence="4" id="KW-1185">Reference proteome</keyword>
<keyword evidence="1" id="KW-0472">Membrane</keyword>
<feature type="transmembrane region" description="Helical" evidence="1">
    <location>
        <begin position="80"/>
        <end position="96"/>
    </location>
</feature>
<dbReference type="SMART" id="SM01259">
    <property type="entry name" value="LAB_N"/>
    <property type="match status" value="1"/>
</dbReference>
<evidence type="ECO:0000313" key="4">
    <source>
        <dbReference type="Proteomes" id="UP000263993"/>
    </source>
</evidence>
<dbReference type="GO" id="GO:0016020">
    <property type="term" value="C:membrane"/>
    <property type="evidence" value="ECO:0007669"/>
    <property type="project" value="GOC"/>
</dbReference>
<dbReference type="GO" id="GO:0008915">
    <property type="term" value="F:lipid-A-disaccharide synthase activity"/>
    <property type="evidence" value="ECO:0007669"/>
    <property type="project" value="InterPro"/>
</dbReference>
<dbReference type="PIRSF" id="PIRSF028440">
    <property type="entry name" value="UCP_LAB_N"/>
    <property type="match status" value="1"/>
</dbReference>
<accession>A0A371B0J3</accession>
<sequence length="109" mass="11965">MLIDITNAVGGYLHDVFVGNADWGVLIGYVAQILFAMRFVVQWIASERAGRSVVPTAFWVFSIGGGLMLLGYALYRKDPVFIIGQAFGVFVYIRNLQFVMRGRGEGAAA</sequence>
<organism evidence="3 4">
    <name type="scientific">Undibacter mobilis</name>
    <dbReference type="NCBI Taxonomy" id="2292256"/>
    <lineage>
        <taxon>Bacteria</taxon>
        <taxon>Pseudomonadati</taxon>
        <taxon>Pseudomonadota</taxon>
        <taxon>Alphaproteobacteria</taxon>
        <taxon>Hyphomicrobiales</taxon>
        <taxon>Nitrobacteraceae</taxon>
        <taxon>Undibacter</taxon>
    </lineage>
</organism>
<reference evidence="4" key="1">
    <citation type="submission" date="2018-08" db="EMBL/GenBank/DDBJ databases">
        <authorList>
            <person name="Kim S.-J."/>
            <person name="Jung G.-Y."/>
        </authorList>
    </citation>
    <scope>NUCLEOTIDE SEQUENCE [LARGE SCALE GENOMIC DNA]</scope>
    <source>
        <strain evidence="4">GY_H</strain>
    </source>
</reference>
<name>A0A371B0J3_9BRAD</name>
<dbReference type="AlphaFoldDB" id="A0A371B0J3"/>
<keyword evidence="1" id="KW-0812">Transmembrane</keyword>
<feature type="transmembrane region" description="Helical" evidence="1">
    <location>
        <begin position="53"/>
        <end position="74"/>
    </location>
</feature>
<dbReference type="RefSeq" id="WP_115518565.1">
    <property type="nucleotide sequence ID" value="NZ_QRGO01000003.1"/>
</dbReference>
<dbReference type="EMBL" id="QRGO01000003">
    <property type="protein sequence ID" value="RDV01047.1"/>
    <property type="molecule type" value="Genomic_DNA"/>
</dbReference>
<dbReference type="GO" id="GO:0009245">
    <property type="term" value="P:lipid A biosynthetic process"/>
    <property type="evidence" value="ECO:0007669"/>
    <property type="project" value="InterPro"/>
</dbReference>
<protein>
    <recommendedName>
        <fullName evidence="2">Lipid A biosynthesis N-terminal domain-containing protein</fullName>
    </recommendedName>
</protein>
<comment type="caution">
    <text evidence="3">The sequence shown here is derived from an EMBL/GenBank/DDBJ whole genome shotgun (WGS) entry which is preliminary data.</text>
</comment>
<dbReference type="InterPro" id="IPR014546">
    <property type="entry name" value="UCP028440_lipidA_biosyn"/>
</dbReference>
<dbReference type="Gene3D" id="1.20.1280.290">
    <property type="match status" value="1"/>
</dbReference>
<dbReference type="Proteomes" id="UP000263993">
    <property type="component" value="Unassembled WGS sequence"/>
</dbReference>
<feature type="transmembrane region" description="Helical" evidence="1">
    <location>
        <begin position="23"/>
        <end position="41"/>
    </location>
</feature>
<dbReference type="OrthoDB" id="9793186at2"/>
<feature type="domain" description="Lipid A biosynthesis N-terminal" evidence="2">
    <location>
        <begin position="27"/>
        <end position="98"/>
    </location>
</feature>
<evidence type="ECO:0000313" key="3">
    <source>
        <dbReference type="EMBL" id="RDV01047.1"/>
    </source>
</evidence>
<proteinExistence type="predicted"/>